<evidence type="ECO:0000259" key="12">
    <source>
        <dbReference type="Pfam" id="PF01343"/>
    </source>
</evidence>
<dbReference type="SUPFAM" id="SSF52096">
    <property type="entry name" value="ClpP/crotonase"/>
    <property type="match status" value="1"/>
</dbReference>
<keyword evidence="3" id="KW-1003">Cell membrane</keyword>
<evidence type="ECO:0000256" key="2">
    <source>
        <dbReference type="ARBA" id="ARBA00008683"/>
    </source>
</evidence>
<organism evidence="14 15">
    <name type="scientific">Pseudoteredinibacter isoporae</name>
    <dbReference type="NCBI Taxonomy" id="570281"/>
    <lineage>
        <taxon>Bacteria</taxon>
        <taxon>Pseudomonadati</taxon>
        <taxon>Pseudomonadota</taxon>
        <taxon>Gammaproteobacteria</taxon>
        <taxon>Cellvibrionales</taxon>
        <taxon>Cellvibrionaceae</taxon>
        <taxon>Pseudoteredinibacter</taxon>
    </lineage>
</organism>
<feature type="compositionally biased region" description="Basic and acidic residues" evidence="10">
    <location>
        <begin position="95"/>
        <end position="108"/>
    </location>
</feature>
<dbReference type="GO" id="GO:0004252">
    <property type="term" value="F:serine-type endopeptidase activity"/>
    <property type="evidence" value="ECO:0007669"/>
    <property type="project" value="InterPro"/>
</dbReference>
<dbReference type="PANTHER" id="PTHR42987">
    <property type="entry name" value="PEPTIDASE S49"/>
    <property type="match status" value="1"/>
</dbReference>
<dbReference type="InterPro" id="IPR002142">
    <property type="entry name" value="Peptidase_S49"/>
</dbReference>
<evidence type="ECO:0000256" key="4">
    <source>
        <dbReference type="ARBA" id="ARBA00022670"/>
    </source>
</evidence>
<comment type="similarity">
    <text evidence="2">Belongs to the peptidase S49 family.</text>
</comment>
<dbReference type="InterPro" id="IPR029045">
    <property type="entry name" value="ClpP/crotonase-like_dom_sf"/>
</dbReference>
<keyword evidence="6 14" id="KW-0378">Hydrolase</keyword>
<feature type="domain" description="Peptidase S49" evidence="12">
    <location>
        <begin position="181"/>
        <end position="328"/>
    </location>
</feature>
<keyword evidence="7" id="KW-0720">Serine protease</keyword>
<evidence type="ECO:0000256" key="6">
    <source>
        <dbReference type="ARBA" id="ARBA00022801"/>
    </source>
</evidence>
<evidence type="ECO:0000259" key="13">
    <source>
        <dbReference type="Pfam" id="PF08496"/>
    </source>
</evidence>
<comment type="caution">
    <text evidence="14">The sequence shown here is derived from an EMBL/GenBank/DDBJ whole genome shotgun (WGS) entry which is preliminary data.</text>
</comment>
<keyword evidence="5 11" id="KW-0812">Transmembrane</keyword>
<evidence type="ECO:0000256" key="5">
    <source>
        <dbReference type="ARBA" id="ARBA00022692"/>
    </source>
</evidence>
<dbReference type="InterPro" id="IPR013703">
    <property type="entry name" value="Peptidase_S49_N_proteobac"/>
</dbReference>
<evidence type="ECO:0000313" key="14">
    <source>
        <dbReference type="EMBL" id="MBB6523215.1"/>
    </source>
</evidence>
<evidence type="ECO:0000256" key="10">
    <source>
        <dbReference type="SAM" id="MobiDB-lite"/>
    </source>
</evidence>
<feature type="transmembrane region" description="Helical" evidence="11">
    <location>
        <begin position="7"/>
        <end position="29"/>
    </location>
</feature>
<dbReference type="CDD" id="cd07023">
    <property type="entry name" value="S49_Sppa_N_C"/>
    <property type="match status" value="1"/>
</dbReference>
<dbReference type="GO" id="GO:0006508">
    <property type="term" value="P:proteolysis"/>
    <property type="evidence" value="ECO:0007669"/>
    <property type="project" value="UniProtKB-KW"/>
</dbReference>
<comment type="subcellular location">
    <subcellularLocation>
        <location evidence="1">Cell membrane</location>
    </subcellularLocation>
</comment>
<evidence type="ECO:0000256" key="3">
    <source>
        <dbReference type="ARBA" id="ARBA00022475"/>
    </source>
</evidence>
<dbReference type="NCBIfam" id="NF008745">
    <property type="entry name" value="PRK11778.1"/>
    <property type="match status" value="1"/>
</dbReference>
<dbReference type="FunCoup" id="A0A7X0MXG3">
    <property type="interactions" value="114"/>
</dbReference>
<evidence type="ECO:0000256" key="1">
    <source>
        <dbReference type="ARBA" id="ARBA00004236"/>
    </source>
</evidence>
<proteinExistence type="inferred from homology"/>
<keyword evidence="15" id="KW-1185">Reference proteome</keyword>
<dbReference type="Pfam" id="PF01343">
    <property type="entry name" value="Peptidase_S49"/>
    <property type="match status" value="1"/>
</dbReference>
<evidence type="ECO:0000313" key="15">
    <source>
        <dbReference type="Proteomes" id="UP000528457"/>
    </source>
</evidence>
<feature type="region of interest" description="Disordered" evidence="10">
    <location>
        <begin position="71"/>
        <end position="115"/>
    </location>
</feature>
<dbReference type="EMBL" id="JACHHT010000003">
    <property type="protein sequence ID" value="MBB6523215.1"/>
    <property type="molecule type" value="Genomic_DNA"/>
</dbReference>
<keyword evidence="4 14" id="KW-0645">Protease</keyword>
<dbReference type="Proteomes" id="UP000528457">
    <property type="component" value="Unassembled WGS sequence"/>
</dbReference>
<evidence type="ECO:0000256" key="7">
    <source>
        <dbReference type="ARBA" id="ARBA00022825"/>
    </source>
</evidence>
<evidence type="ECO:0000256" key="9">
    <source>
        <dbReference type="ARBA" id="ARBA00023136"/>
    </source>
</evidence>
<protein>
    <submittedName>
        <fullName evidence="14">Serine protease SohB</fullName>
        <ecNumber evidence="14">3.4.21.-</ecNumber>
    </submittedName>
</protein>
<feature type="domain" description="Peptidase S49 N-terminal proteobacteria" evidence="13">
    <location>
        <begin position="2"/>
        <end position="177"/>
    </location>
</feature>
<dbReference type="GO" id="GO:0005886">
    <property type="term" value="C:plasma membrane"/>
    <property type="evidence" value="ECO:0007669"/>
    <property type="project" value="UniProtKB-SubCell"/>
</dbReference>
<dbReference type="Gene3D" id="3.90.226.10">
    <property type="entry name" value="2-enoyl-CoA Hydratase, Chain A, domain 1"/>
    <property type="match status" value="1"/>
</dbReference>
<gene>
    <name evidence="14" type="ORF">HNR48_003517</name>
</gene>
<keyword evidence="9 11" id="KW-0472">Membrane</keyword>
<name>A0A7X0MXG3_9GAMM</name>
<evidence type="ECO:0000256" key="11">
    <source>
        <dbReference type="SAM" id="Phobius"/>
    </source>
</evidence>
<dbReference type="InterPro" id="IPR047272">
    <property type="entry name" value="S49_SppA_C"/>
</dbReference>
<dbReference type="AlphaFoldDB" id="A0A7X0MXG3"/>
<dbReference type="InParanoid" id="A0A7X0MXG3"/>
<keyword evidence="8 11" id="KW-1133">Transmembrane helix</keyword>
<reference evidence="14 15" key="1">
    <citation type="submission" date="2020-08" db="EMBL/GenBank/DDBJ databases">
        <title>Genomic Encyclopedia of Type Strains, Phase IV (KMG-IV): sequencing the most valuable type-strain genomes for metagenomic binning, comparative biology and taxonomic classification.</title>
        <authorList>
            <person name="Goeker M."/>
        </authorList>
    </citation>
    <scope>NUCLEOTIDE SEQUENCE [LARGE SCALE GENOMIC DNA]</scope>
    <source>
        <strain evidence="14 15">DSM 22368</strain>
    </source>
</reference>
<dbReference type="EC" id="3.4.21.-" evidence="14"/>
<evidence type="ECO:0000256" key="8">
    <source>
        <dbReference type="ARBA" id="ARBA00022989"/>
    </source>
</evidence>
<sequence>MEFLSEYGLFLAKAITIVIAIGFVAAILASAKRGANEEQGSIEVKKLNDQYDQYREQLRAATLEPETYKNLQKEEAKSKKQAAKDAKKEAKKKVKDSSDKGSAEKGSSESEEVTADDKPKRTFVLDFDGDVKASPVESMREEISALLTIAEAGDEVVLRLESGGGMVHSYGLAASQLDRIRKAELKLTICVDKVAASGGYMMACVGDKILAAPFALVGSIGVLAQLPNFNRLLKKHDVDMEVLTAGEYKRTLTMFGENTEKGRAKFIEELEETHDLFKHYVSDRRPTLNIAEVATGEVWYGIKAIENQLIDEIQTSDEYLQSQAKEGDVYQLSYTHKKTVAEKLGLSVEASIDRLATKWWGRANQRRFW</sequence>
<dbReference type="Gene3D" id="6.20.330.10">
    <property type="match status" value="1"/>
</dbReference>
<dbReference type="RefSeq" id="WP_166843686.1">
    <property type="nucleotide sequence ID" value="NZ_JAAONY010000003.1"/>
</dbReference>
<dbReference type="Pfam" id="PF08496">
    <property type="entry name" value="Peptidase_S49_N"/>
    <property type="match status" value="1"/>
</dbReference>
<dbReference type="PANTHER" id="PTHR42987:SF4">
    <property type="entry name" value="PROTEASE SOHB-RELATED"/>
    <property type="match status" value="1"/>
</dbReference>
<accession>A0A7X0MXG3</accession>
<feature type="compositionally biased region" description="Basic and acidic residues" evidence="10">
    <location>
        <begin position="71"/>
        <end position="88"/>
    </location>
</feature>